<evidence type="ECO:0000259" key="3">
    <source>
        <dbReference type="Pfam" id="PF04664"/>
    </source>
</evidence>
<dbReference type="GO" id="GO:0140625">
    <property type="term" value="F:opioid growth factor receptor activity"/>
    <property type="evidence" value="ECO:0007669"/>
    <property type="project" value="InterPro"/>
</dbReference>
<dbReference type="PANTHER" id="PTHR14015">
    <property type="entry name" value="OPIOID GROWTH FACTOR RECEPTOR OGFR ZETA-TYPE OPIOID RECEPTOR"/>
    <property type="match status" value="1"/>
</dbReference>
<sequence>MLKCLGEMGFEHYQPPLVKFFLTESLIRNQLPNVKESVLDYFLYTIRSKSERRKLILFAQMHYKPSSEFVWGPPKAMESRFSHILQELNKEEETASEESSDEDTPAKAEESSLLQEAGEERSSKQRRLTKQRSSDTRVKSTNDVKDTKEGSEDRMEAKNLDEATSCEERIAEEKSDVDKKSPVPENKSNLKENLEEQPVQVEDVVTEGQNMEERAQGNDVPTCPTKHEKVEDDLKIQGDESDAPRQKEKESKKNELSSREAEPFTIEEDEPVREGRAVNKPTEEDKEPEPVITEVDSPATEGSLTGKPAAREPEKTTQPQPLIAEEDKHVKGESEARNITEEGPDEEGPDEEGPDEDTKSELVPTEKNKSPKEEGKVGFMEIEQSNVSTELEIDEGQSKSVSESKIQSSTEDESECMEEMETQEAALGHPVKDVKYPGGSGVVMETEASKPHGEEEDVEMEDGQ</sequence>
<feature type="domain" description="Opioid growth factor receptor (OGFr) conserved" evidence="3">
    <location>
        <begin position="1"/>
        <end position="76"/>
    </location>
</feature>
<organism evidence="4 5">
    <name type="scientific">Scyliorhinus torazame</name>
    <name type="common">Cloudy catshark</name>
    <name type="synonym">Catulus torazame</name>
    <dbReference type="NCBI Taxonomy" id="75743"/>
    <lineage>
        <taxon>Eukaryota</taxon>
        <taxon>Metazoa</taxon>
        <taxon>Chordata</taxon>
        <taxon>Craniata</taxon>
        <taxon>Vertebrata</taxon>
        <taxon>Chondrichthyes</taxon>
        <taxon>Elasmobranchii</taxon>
        <taxon>Galeomorphii</taxon>
        <taxon>Galeoidea</taxon>
        <taxon>Carcharhiniformes</taxon>
        <taxon>Scyliorhinidae</taxon>
        <taxon>Scyliorhinus</taxon>
    </lineage>
</organism>
<dbReference type="Proteomes" id="UP000288216">
    <property type="component" value="Unassembled WGS sequence"/>
</dbReference>
<feature type="compositionally biased region" description="Basic and acidic residues" evidence="2">
    <location>
        <begin position="325"/>
        <end position="340"/>
    </location>
</feature>
<dbReference type="STRING" id="75743.A0A401QHY7"/>
<comment type="caution">
    <text evidence="4">The sequence shown here is derived from an EMBL/GenBank/DDBJ whole genome shotgun (WGS) entry which is preliminary data.</text>
</comment>
<feature type="compositionally biased region" description="Basic and acidic residues" evidence="2">
    <location>
        <begin position="225"/>
        <end position="262"/>
    </location>
</feature>
<evidence type="ECO:0000256" key="1">
    <source>
        <dbReference type="ARBA" id="ARBA00010365"/>
    </source>
</evidence>
<evidence type="ECO:0000313" key="5">
    <source>
        <dbReference type="Proteomes" id="UP000288216"/>
    </source>
</evidence>
<feature type="region of interest" description="Disordered" evidence="2">
    <location>
        <begin position="89"/>
        <end position="464"/>
    </location>
</feature>
<evidence type="ECO:0000256" key="2">
    <source>
        <dbReference type="SAM" id="MobiDB-lite"/>
    </source>
</evidence>
<keyword evidence="5" id="KW-1185">Reference proteome</keyword>
<reference evidence="4 5" key="1">
    <citation type="journal article" date="2018" name="Nat. Ecol. Evol.">
        <title>Shark genomes provide insights into elasmobranch evolution and the origin of vertebrates.</title>
        <authorList>
            <person name="Hara Y"/>
            <person name="Yamaguchi K"/>
            <person name="Onimaru K"/>
            <person name="Kadota M"/>
            <person name="Koyanagi M"/>
            <person name="Keeley SD"/>
            <person name="Tatsumi K"/>
            <person name="Tanaka K"/>
            <person name="Motone F"/>
            <person name="Kageyama Y"/>
            <person name="Nozu R"/>
            <person name="Adachi N"/>
            <person name="Nishimura O"/>
            <person name="Nakagawa R"/>
            <person name="Tanegashima C"/>
            <person name="Kiyatake I"/>
            <person name="Matsumoto R"/>
            <person name="Murakumo K"/>
            <person name="Nishida K"/>
            <person name="Terakita A"/>
            <person name="Kuratani S"/>
            <person name="Sato K"/>
            <person name="Hyodo S Kuraku.S."/>
        </authorList>
    </citation>
    <scope>NUCLEOTIDE SEQUENCE [LARGE SCALE GENOMIC DNA]</scope>
</reference>
<accession>A0A401QHY7</accession>
<name>A0A401QHY7_SCYTO</name>
<comment type="similarity">
    <text evidence="1">Belongs to the opioid growth factor receptor family.</text>
</comment>
<dbReference type="InterPro" id="IPR039574">
    <property type="entry name" value="OGFr"/>
</dbReference>
<dbReference type="InterPro" id="IPR006757">
    <property type="entry name" value="OGF_rcpt"/>
</dbReference>
<feature type="compositionally biased region" description="Low complexity" evidence="2">
    <location>
        <begin position="398"/>
        <end position="409"/>
    </location>
</feature>
<protein>
    <recommendedName>
        <fullName evidence="3">Opioid growth factor receptor (OGFr) conserved domain-containing protein</fullName>
    </recommendedName>
</protein>
<feature type="compositionally biased region" description="Acidic residues" evidence="2">
    <location>
        <begin position="342"/>
        <end position="355"/>
    </location>
</feature>
<gene>
    <name evidence="4" type="ORF">scyTo_0025620</name>
</gene>
<feature type="compositionally biased region" description="Acidic residues" evidence="2">
    <location>
        <begin position="94"/>
        <end position="103"/>
    </location>
</feature>
<feature type="compositionally biased region" description="Acidic residues" evidence="2">
    <location>
        <begin position="410"/>
        <end position="422"/>
    </location>
</feature>
<evidence type="ECO:0000313" key="4">
    <source>
        <dbReference type="EMBL" id="GCB84999.1"/>
    </source>
</evidence>
<dbReference type="AlphaFoldDB" id="A0A401QHY7"/>
<feature type="compositionally biased region" description="Basic and acidic residues" evidence="2">
    <location>
        <begin position="356"/>
        <end position="376"/>
    </location>
</feature>
<dbReference type="Pfam" id="PF04664">
    <property type="entry name" value="OGFr_N"/>
    <property type="match status" value="1"/>
</dbReference>
<dbReference type="EMBL" id="BFAA01111946">
    <property type="protein sequence ID" value="GCB84999.1"/>
    <property type="molecule type" value="Genomic_DNA"/>
</dbReference>
<dbReference type="PANTHER" id="PTHR14015:SF2">
    <property type="entry name" value="OPIOID GROWTH FACTOR RECEPTOR (OGFR) CONSERVED DOMAIN-CONTAINING PROTEIN"/>
    <property type="match status" value="1"/>
</dbReference>
<proteinExistence type="inferred from homology"/>
<feature type="compositionally biased region" description="Acidic residues" evidence="2">
    <location>
        <begin position="454"/>
        <end position="464"/>
    </location>
</feature>
<dbReference type="OMA" id="YFLYTIR"/>
<dbReference type="OrthoDB" id="9030204at2759"/>
<feature type="compositionally biased region" description="Basic and acidic residues" evidence="2">
    <location>
        <begin position="132"/>
        <end position="194"/>
    </location>
</feature>
<feature type="compositionally biased region" description="Basic and acidic residues" evidence="2">
    <location>
        <begin position="272"/>
        <end position="283"/>
    </location>
</feature>
<dbReference type="GO" id="GO:0016020">
    <property type="term" value="C:membrane"/>
    <property type="evidence" value="ECO:0007669"/>
    <property type="project" value="InterPro"/>
</dbReference>